<dbReference type="Pfam" id="PF13733">
    <property type="entry name" value="Glyco_transf_7N"/>
    <property type="match status" value="1"/>
</dbReference>
<dbReference type="InterPro" id="IPR003859">
    <property type="entry name" value="Galactosyl_T"/>
</dbReference>
<keyword evidence="3" id="KW-1185">Reference proteome</keyword>
<organism evidence="3 4">
    <name type="scientific">Heterorhabditis bacteriophora</name>
    <name type="common">Entomopathogenic nematode worm</name>
    <dbReference type="NCBI Taxonomy" id="37862"/>
    <lineage>
        <taxon>Eukaryota</taxon>
        <taxon>Metazoa</taxon>
        <taxon>Ecdysozoa</taxon>
        <taxon>Nematoda</taxon>
        <taxon>Chromadorea</taxon>
        <taxon>Rhabditida</taxon>
        <taxon>Rhabditina</taxon>
        <taxon>Rhabditomorpha</taxon>
        <taxon>Strongyloidea</taxon>
        <taxon>Heterorhabditidae</taxon>
        <taxon>Heterorhabditis</taxon>
    </lineage>
</organism>
<keyword evidence="1" id="KW-0479">Metal-binding</keyword>
<accession>A0A1I7WPH6</accession>
<protein>
    <recommendedName>
        <fullName evidence="1">Beta-1,4-N-acetylgalactosaminyltransferase</fullName>
        <ecNumber evidence="1">2.4.1.-</ecNumber>
    </recommendedName>
    <alternativeName>
        <fullName evidence="1">Beta-4-GalNAcT</fullName>
    </alternativeName>
</protein>
<dbReference type="AlphaFoldDB" id="A0A1I7WPH6"/>
<feature type="domain" description="Galactosyltransferase N-terminal" evidence="2">
    <location>
        <begin position="153"/>
        <end position="237"/>
    </location>
</feature>
<dbReference type="GO" id="GO:0046872">
    <property type="term" value="F:metal ion binding"/>
    <property type="evidence" value="ECO:0007669"/>
    <property type="project" value="UniProtKB-UniRule"/>
</dbReference>
<dbReference type="GO" id="GO:0006688">
    <property type="term" value="P:glycosphingolipid biosynthetic process"/>
    <property type="evidence" value="ECO:0007669"/>
    <property type="project" value="TreeGrafter"/>
</dbReference>
<comment type="subcellular location">
    <subcellularLocation>
        <location evidence="1">Membrane</location>
        <topology evidence="1">Single-pass type II membrane protein</topology>
    </subcellularLocation>
</comment>
<evidence type="ECO:0000256" key="1">
    <source>
        <dbReference type="RuleBase" id="RU368121"/>
    </source>
</evidence>
<keyword evidence="1" id="KW-0808">Transferase</keyword>
<dbReference type="PANTHER" id="PTHR19300:SF46">
    <property type="entry name" value="BETA-1,4-N-ACETYLGALACTOSAMINYLTRANSFERASE"/>
    <property type="match status" value="1"/>
</dbReference>
<dbReference type="GO" id="GO:0005794">
    <property type="term" value="C:Golgi apparatus"/>
    <property type="evidence" value="ECO:0007669"/>
    <property type="project" value="TreeGrafter"/>
</dbReference>
<evidence type="ECO:0000313" key="4">
    <source>
        <dbReference type="WBParaSite" id="Hba_06983"/>
    </source>
</evidence>
<keyword evidence="1" id="KW-0735">Signal-anchor</keyword>
<dbReference type="WBParaSite" id="Hba_06983">
    <property type="protein sequence ID" value="Hba_06983"/>
    <property type="gene ID" value="Hba_06983"/>
</dbReference>
<sequence>MLRECYYIWRNISPKRLIFLVIAFTTIYVTLLRSIGNSQSISFTKNSVTSIHRDSLLNKTSGDVKYDQYLLLNRKVFIHGFLKINTILLNFYVVVYVISFRSLPVMIDSDPKELENARQTLTFLTMTDTADSKQKTTFLSLPDGICPEVEMIPDLLGALPQAVLLIQNLQEAEVEKAHPELLPGGHWTPNDCKARYRVAIIIPYRDRQSHLTRLIDFLIPILQRQRLNFRFIVTEQVIFSGLFYILKNIFLLTKITILLIIIWVLLQGMNTKLYIVSTGKRILSLNYTIERPNPEIGRYSMLKHVKRERTAPKLIYKLLEIADQRVTYDGLNETDKWEIKKVGLINNFYNMKLITLYFLITNVL</sequence>
<dbReference type="InterPro" id="IPR027995">
    <property type="entry name" value="Galactosyl_T_N"/>
</dbReference>
<name>A0A1I7WPH6_HETBA</name>
<dbReference type="UniPathway" id="UPA00378"/>
<comment type="cofactor">
    <cofactor evidence="1">
        <name>Mn(2+)</name>
        <dbReference type="ChEBI" id="CHEBI:29035"/>
    </cofactor>
</comment>
<feature type="transmembrane region" description="Helical" evidence="1">
    <location>
        <begin position="17"/>
        <end position="36"/>
    </location>
</feature>
<dbReference type="GO" id="GO:0016020">
    <property type="term" value="C:membrane"/>
    <property type="evidence" value="ECO:0007669"/>
    <property type="project" value="UniProtKB-SubCell"/>
</dbReference>
<keyword evidence="1" id="KW-0464">Manganese</keyword>
<comment type="similarity">
    <text evidence="1">Belongs to the glycosyltransferase 7 family.</text>
</comment>
<dbReference type="PANTHER" id="PTHR19300">
    <property type="entry name" value="BETA-1,4-GALACTOSYLTRANSFERASE"/>
    <property type="match status" value="1"/>
</dbReference>
<dbReference type="GO" id="GO:0008378">
    <property type="term" value="F:galactosyltransferase activity"/>
    <property type="evidence" value="ECO:0007669"/>
    <property type="project" value="TreeGrafter"/>
</dbReference>
<keyword evidence="1" id="KW-0325">Glycoprotein</keyword>
<keyword evidence="1" id="KW-0472">Membrane</keyword>
<dbReference type="Proteomes" id="UP000095283">
    <property type="component" value="Unplaced"/>
</dbReference>
<comment type="caution">
    <text evidence="1">Lacks conserved residue(s) required for the propagation of feature annotation.</text>
</comment>
<feature type="transmembrane region" description="Helical" evidence="1">
    <location>
        <begin position="76"/>
        <end position="98"/>
    </location>
</feature>
<keyword evidence="1" id="KW-0812">Transmembrane</keyword>
<dbReference type="SUPFAM" id="SSF53448">
    <property type="entry name" value="Nucleotide-diphospho-sugar transferases"/>
    <property type="match status" value="1"/>
</dbReference>
<comment type="pathway">
    <text evidence="1">Protein modification; protein glycosylation.</text>
</comment>
<keyword evidence="1" id="KW-0328">Glycosyltransferase</keyword>
<dbReference type="EC" id="2.4.1.-" evidence="1"/>
<dbReference type="GO" id="GO:0033842">
    <property type="term" value="F:N-acetyl-beta-glucosaminyl-derivative 4-beta-N-acetylgalactosaminyltransferase activity"/>
    <property type="evidence" value="ECO:0007669"/>
    <property type="project" value="TreeGrafter"/>
</dbReference>
<reference evidence="4" key="1">
    <citation type="submission" date="2016-11" db="UniProtKB">
        <authorList>
            <consortium name="WormBaseParasite"/>
        </authorList>
    </citation>
    <scope>IDENTIFICATION</scope>
</reference>
<proteinExistence type="inferred from homology"/>
<dbReference type="InterPro" id="IPR029044">
    <property type="entry name" value="Nucleotide-diphossugar_trans"/>
</dbReference>
<keyword evidence="1" id="KW-1133">Transmembrane helix</keyword>
<evidence type="ECO:0000259" key="2">
    <source>
        <dbReference type="Pfam" id="PF13733"/>
    </source>
</evidence>
<dbReference type="GO" id="GO:0005975">
    <property type="term" value="P:carbohydrate metabolic process"/>
    <property type="evidence" value="ECO:0007669"/>
    <property type="project" value="InterPro"/>
</dbReference>
<feature type="transmembrane region" description="Helical" evidence="1">
    <location>
        <begin position="252"/>
        <end position="275"/>
    </location>
</feature>
<evidence type="ECO:0000313" key="3">
    <source>
        <dbReference type="Proteomes" id="UP000095283"/>
    </source>
</evidence>
<comment type="function">
    <text evidence="1">Catalyzes the transfer of galactose onto proteins or lipids.</text>
</comment>
<dbReference type="Gene3D" id="3.90.550.10">
    <property type="entry name" value="Spore Coat Polysaccharide Biosynthesis Protein SpsA, Chain A"/>
    <property type="match status" value="2"/>
</dbReference>